<gene>
    <name evidence="1" type="ORF">CO159_04150</name>
</gene>
<dbReference type="SUPFAM" id="SSF53756">
    <property type="entry name" value="UDP-Glycosyltransferase/glycogen phosphorylase"/>
    <property type="match status" value="1"/>
</dbReference>
<dbReference type="AlphaFoldDB" id="A0A2M7YMM4"/>
<name>A0A2M7YMM4_9BACT</name>
<accession>A0A2M7YMM4</accession>
<dbReference type="EMBL" id="PFWF01000086">
    <property type="protein sequence ID" value="PJA64241.1"/>
    <property type="molecule type" value="Genomic_DNA"/>
</dbReference>
<reference evidence="2" key="1">
    <citation type="submission" date="2017-09" db="EMBL/GenBank/DDBJ databases">
        <title>Depth-based differentiation of microbial function through sediment-hosted aquifers and enrichment of novel symbionts in the deep terrestrial subsurface.</title>
        <authorList>
            <person name="Probst A.J."/>
            <person name="Ladd B."/>
            <person name="Jarett J.K."/>
            <person name="Geller-Mcgrath D.E."/>
            <person name="Sieber C.M.K."/>
            <person name="Emerson J.B."/>
            <person name="Anantharaman K."/>
            <person name="Thomas B.C."/>
            <person name="Malmstrom R."/>
            <person name="Stieglmeier M."/>
            <person name="Klingl A."/>
            <person name="Woyke T."/>
            <person name="Ryan C.M."/>
            <person name="Banfield J.F."/>
        </authorList>
    </citation>
    <scope>NUCLEOTIDE SEQUENCE [LARGE SCALE GENOMIC DNA]</scope>
</reference>
<dbReference type="Gene3D" id="3.40.50.2000">
    <property type="entry name" value="Glycogen Phosphorylase B"/>
    <property type="match status" value="1"/>
</dbReference>
<proteinExistence type="predicted"/>
<protein>
    <recommendedName>
        <fullName evidence="3">Glycosyltransferase subfamily 4-like N-terminal domain-containing protein</fullName>
    </recommendedName>
</protein>
<evidence type="ECO:0000313" key="2">
    <source>
        <dbReference type="Proteomes" id="UP000230434"/>
    </source>
</evidence>
<evidence type="ECO:0008006" key="3">
    <source>
        <dbReference type="Google" id="ProtNLM"/>
    </source>
</evidence>
<organism evidence="1 2">
    <name type="scientific">Candidatus Portnoybacteria bacterium CG_4_9_14_3_um_filter_40_10</name>
    <dbReference type="NCBI Taxonomy" id="1974804"/>
    <lineage>
        <taxon>Bacteria</taxon>
        <taxon>Candidatus Portnoyibacteriota</taxon>
    </lineage>
</organism>
<feature type="non-terminal residue" evidence="1">
    <location>
        <position position="197"/>
    </location>
</feature>
<sequence length="197" mass="22565">MSKNIKILITTGIYPPDIGGPAQYAKNLSEEFKKRGNAVKILHYKTEKKLPTGIRHFLYFFRVLFSLAEVDLVIALDTFSVGLPAVAAARLLGKKIIVRIGGDFLWESYVERTGNLITLKEFYEKKFKLSVKEKIIHFATEFVLDKSSALVFSTDWQKEIFEKAYKISPGRSYIIENFYGEKIPDSEPKEKNFIWAG</sequence>
<comment type="caution">
    <text evidence="1">The sequence shown here is derived from an EMBL/GenBank/DDBJ whole genome shotgun (WGS) entry which is preliminary data.</text>
</comment>
<dbReference type="Proteomes" id="UP000230434">
    <property type="component" value="Unassembled WGS sequence"/>
</dbReference>
<evidence type="ECO:0000313" key="1">
    <source>
        <dbReference type="EMBL" id="PJA64241.1"/>
    </source>
</evidence>